<proteinExistence type="predicted"/>
<evidence type="ECO:0000313" key="3">
    <source>
        <dbReference type="Proteomes" id="UP000775547"/>
    </source>
</evidence>
<dbReference type="EMBL" id="JABCKV010000031">
    <property type="protein sequence ID" value="KAG5645858.1"/>
    <property type="molecule type" value="Genomic_DNA"/>
</dbReference>
<dbReference type="AlphaFoldDB" id="A0A9P7GBU7"/>
<accession>A0A9P7GBU7</accession>
<dbReference type="PANTHER" id="PTHR22806:SF0">
    <property type="entry name" value="NUCLEOPORIN NUP37"/>
    <property type="match status" value="1"/>
</dbReference>
<dbReference type="PANTHER" id="PTHR22806">
    <property type="entry name" value="NUCLEOPORIN NUP37 P37 -RELATED"/>
    <property type="match status" value="1"/>
</dbReference>
<dbReference type="InterPro" id="IPR036322">
    <property type="entry name" value="WD40_repeat_dom_sf"/>
</dbReference>
<dbReference type="Proteomes" id="UP000775547">
    <property type="component" value="Unassembled WGS sequence"/>
</dbReference>
<organism evidence="2 3">
    <name type="scientific">Asterophora parasitica</name>
    <dbReference type="NCBI Taxonomy" id="117018"/>
    <lineage>
        <taxon>Eukaryota</taxon>
        <taxon>Fungi</taxon>
        <taxon>Dikarya</taxon>
        <taxon>Basidiomycota</taxon>
        <taxon>Agaricomycotina</taxon>
        <taxon>Agaricomycetes</taxon>
        <taxon>Agaricomycetidae</taxon>
        <taxon>Agaricales</taxon>
        <taxon>Tricholomatineae</taxon>
        <taxon>Lyophyllaceae</taxon>
        <taxon>Asterophora</taxon>
    </lineage>
</organism>
<gene>
    <name evidence="2" type="ORF">DXG03_005200</name>
</gene>
<comment type="caution">
    <text evidence="2">The sequence shown here is derived from an EMBL/GenBank/DDBJ whole genome shotgun (WGS) entry which is preliminary data.</text>
</comment>
<evidence type="ECO:0000256" key="1">
    <source>
        <dbReference type="SAM" id="MobiDB-lite"/>
    </source>
</evidence>
<feature type="region of interest" description="Disordered" evidence="1">
    <location>
        <begin position="1"/>
        <end position="33"/>
    </location>
</feature>
<reference evidence="2" key="1">
    <citation type="submission" date="2020-07" db="EMBL/GenBank/DDBJ databases">
        <authorList>
            <person name="Nieuwenhuis M."/>
            <person name="Van De Peppel L.J.J."/>
        </authorList>
    </citation>
    <scope>NUCLEOTIDE SEQUENCE</scope>
    <source>
        <strain evidence="2">AP01</strain>
        <tissue evidence="2">Mycelium</tissue>
    </source>
</reference>
<dbReference type="InterPro" id="IPR037626">
    <property type="entry name" value="NUP37"/>
</dbReference>
<dbReference type="OrthoDB" id="340259at2759"/>
<dbReference type="SUPFAM" id="SSF50978">
    <property type="entry name" value="WD40 repeat-like"/>
    <property type="match status" value="1"/>
</dbReference>
<evidence type="ECO:0000313" key="2">
    <source>
        <dbReference type="EMBL" id="KAG5645858.1"/>
    </source>
</evidence>
<keyword evidence="3" id="KW-1185">Reference proteome</keyword>
<dbReference type="GO" id="GO:0031080">
    <property type="term" value="C:nuclear pore outer ring"/>
    <property type="evidence" value="ECO:0007669"/>
    <property type="project" value="InterPro"/>
</dbReference>
<protein>
    <submittedName>
        <fullName evidence="2">Uncharacterized protein</fullName>
    </submittedName>
</protein>
<dbReference type="Gene3D" id="2.130.10.10">
    <property type="entry name" value="YVTN repeat-like/Quinoprotein amine dehydrogenase"/>
    <property type="match status" value="1"/>
</dbReference>
<reference evidence="2" key="2">
    <citation type="submission" date="2021-10" db="EMBL/GenBank/DDBJ databases">
        <title>Phylogenomics reveals ancestral predisposition of the termite-cultivated fungus Termitomyces towards a domesticated lifestyle.</title>
        <authorList>
            <person name="Auxier B."/>
            <person name="Grum-Grzhimaylo A."/>
            <person name="Cardenas M.E."/>
            <person name="Lodge J.D."/>
            <person name="Laessoe T."/>
            <person name="Pedersen O."/>
            <person name="Smith M.E."/>
            <person name="Kuyper T.W."/>
            <person name="Franco-Molano E.A."/>
            <person name="Baroni T.J."/>
            <person name="Aanen D.K."/>
        </authorList>
    </citation>
    <scope>NUCLEOTIDE SEQUENCE</scope>
    <source>
        <strain evidence="2">AP01</strain>
        <tissue evidence="2">Mycelium</tissue>
    </source>
</reference>
<dbReference type="InterPro" id="IPR015943">
    <property type="entry name" value="WD40/YVTN_repeat-like_dom_sf"/>
</dbReference>
<name>A0A9P7GBU7_9AGAR</name>
<sequence>MLMVWDLHPTIDISSPRPSPGNKNDTPFPPDRPQPTAYVIAFPHPLTTISSHPSTSKEFLVSDCRGSIFLTDWRSDPQNVDQDSWRHSSLVELVEPTSLADHAMGLSRHWTGSVAWRRDTTDVIGAVYGSKFAVWDISHLRGGKPFASGISFPDGGHKFRWCPTYTDYFAISTESPHKGATIHIHNLNYLQAQPTVFSILPRPHVVQDFDFMAARGIPRIAAAVGRTVFVFSIGVDS</sequence>